<dbReference type="InterPro" id="IPR007627">
    <property type="entry name" value="RNA_pol_sigma70_r2"/>
</dbReference>
<keyword evidence="3" id="KW-0731">Sigma factor</keyword>
<dbReference type="Pfam" id="PF04542">
    <property type="entry name" value="Sigma70_r2"/>
    <property type="match status" value="1"/>
</dbReference>
<comment type="similarity">
    <text evidence="1">Belongs to the sigma-70 factor family. ECF subfamily.</text>
</comment>
<evidence type="ECO:0000313" key="7">
    <source>
        <dbReference type="EMBL" id="WKN35631.1"/>
    </source>
</evidence>
<evidence type="ECO:0000256" key="3">
    <source>
        <dbReference type="ARBA" id="ARBA00023082"/>
    </source>
</evidence>
<dbReference type="NCBIfam" id="TIGR02937">
    <property type="entry name" value="sigma70-ECF"/>
    <property type="match status" value="1"/>
</dbReference>
<dbReference type="InterPro" id="IPR014327">
    <property type="entry name" value="RNA_pol_sigma70_bacteroid"/>
</dbReference>
<accession>A0AA49GKV9</accession>
<dbReference type="PANTHER" id="PTHR43133">
    <property type="entry name" value="RNA POLYMERASE ECF-TYPE SIGMA FACTO"/>
    <property type="match status" value="1"/>
</dbReference>
<dbReference type="Gene3D" id="1.10.10.10">
    <property type="entry name" value="Winged helix-like DNA-binding domain superfamily/Winged helix DNA-binding domain"/>
    <property type="match status" value="1"/>
</dbReference>
<proteinExistence type="inferred from homology"/>
<dbReference type="InterPro" id="IPR013325">
    <property type="entry name" value="RNA_pol_sigma_r2"/>
</dbReference>
<evidence type="ECO:0000256" key="4">
    <source>
        <dbReference type="ARBA" id="ARBA00023163"/>
    </source>
</evidence>
<evidence type="ECO:0000259" key="5">
    <source>
        <dbReference type="Pfam" id="PF04542"/>
    </source>
</evidence>
<dbReference type="InterPro" id="IPR013324">
    <property type="entry name" value="RNA_pol_sigma_r3/r4-like"/>
</dbReference>
<dbReference type="Pfam" id="PF08281">
    <property type="entry name" value="Sigma70_r4_2"/>
    <property type="match status" value="1"/>
</dbReference>
<protein>
    <submittedName>
        <fullName evidence="7">RNA polymerase sigma-70 factor</fullName>
    </submittedName>
</protein>
<dbReference type="AlphaFoldDB" id="A0AA49GKV9"/>
<dbReference type="GO" id="GO:0016987">
    <property type="term" value="F:sigma factor activity"/>
    <property type="evidence" value="ECO:0007669"/>
    <property type="project" value="UniProtKB-KW"/>
</dbReference>
<evidence type="ECO:0000256" key="2">
    <source>
        <dbReference type="ARBA" id="ARBA00023015"/>
    </source>
</evidence>
<evidence type="ECO:0000259" key="6">
    <source>
        <dbReference type="Pfam" id="PF08281"/>
    </source>
</evidence>
<keyword evidence="2" id="KW-0805">Transcription regulation</keyword>
<dbReference type="SUPFAM" id="SSF88659">
    <property type="entry name" value="Sigma3 and sigma4 domains of RNA polymerase sigma factors"/>
    <property type="match status" value="1"/>
</dbReference>
<feature type="domain" description="RNA polymerase sigma-70 region 2" evidence="5">
    <location>
        <begin position="28"/>
        <end position="94"/>
    </location>
</feature>
<dbReference type="GO" id="GO:0006352">
    <property type="term" value="P:DNA-templated transcription initiation"/>
    <property type="evidence" value="ECO:0007669"/>
    <property type="project" value="InterPro"/>
</dbReference>
<gene>
    <name evidence="7" type="ORF">K4G66_24995</name>
</gene>
<dbReference type="InterPro" id="IPR039425">
    <property type="entry name" value="RNA_pol_sigma-70-like"/>
</dbReference>
<dbReference type="GO" id="GO:0003677">
    <property type="term" value="F:DNA binding"/>
    <property type="evidence" value="ECO:0007669"/>
    <property type="project" value="InterPro"/>
</dbReference>
<dbReference type="InterPro" id="IPR014284">
    <property type="entry name" value="RNA_pol_sigma-70_dom"/>
</dbReference>
<dbReference type="PANTHER" id="PTHR43133:SF46">
    <property type="entry name" value="RNA POLYMERASE SIGMA-70 FACTOR ECF SUBFAMILY"/>
    <property type="match status" value="1"/>
</dbReference>
<dbReference type="InterPro" id="IPR013249">
    <property type="entry name" value="RNA_pol_sigma70_r4_t2"/>
</dbReference>
<keyword evidence="4" id="KW-0804">Transcription</keyword>
<dbReference type="NCBIfam" id="TIGR02985">
    <property type="entry name" value="Sig70_bacteroi1"/>
    <property type="match status" value="1"/>
</dbReference>
<feature type="domain" description="RNA polymerase sigma factor 70 region 4 type 2" evidence="6">
    <location>
        <begin position="122"/>
        <end position="174"/>
    </location>
</feature>
<evidence type="ECO:0000256" key="1">
    <source>
        <dbReference type="ARBA" id="ARBA00010641"/>
    </source>
</evidence>
<dbReference type="SUPFAM" id="SSF88946">
    <property type="entry name" value="Sigma2 domain of RNA polymerase sigma factors"/>
    <property type="match status" value="1"/>
</dbReference>
<name>A0AA49GKV9_9BACT</name>
<dbReference type="EMBL" id="CP120682">
    <property type="protein sequence ID" value="WKN35631.1"/>
    <property type="molecule type" value="Genomic_DNA"/>
</dbReference>
<reference evidence="7" key="1">
    <citation type="journal article" date="2023" name="Comput. Struct. Biotechnol. J.">
        <title>Discovery of a novel marine Bacteroidetes with a rich repertoire of carbohydrate-active enzymes.</title>
        <authorList>
            <person name="Chen B."/>
            <person name="Liu G."/>
            <person name="Chen Q."/>
            <person name="Wang H."/>
            <person name="Liu L."/>
            <person name="Tang K."/>
        </authorList>
    </citation>
    <scope>NUCLEOTIDE SEQUENCE</scope>
    <source>
        <strain evidence="7">TK19036</strain>
    </source>
</reference>
<organism evidence="7">
    <name type="scientific">Roseihalotalea indica</name>
    <dbReference type="NCBI Taxonomy" id="2867963"/>
    <lineage>
        <taxon>Bacteria</taxon>
        <taxon>Pseudomonadati</taxon>
        <taxon>Bacteroidota</taxon>
        <taxon>Cytophagia</taxon>
        <taxon>Cytophagales</taxon>
        <taxon>Catalimonadaceae</taxon>
        <taxon>Roseihalotalea</taxon>
    </lineage>
</organism>
<sequence length="199" mass="23135">MKKDLGQIDDLQLIQLIKEGNDLALQVLFDKYYDTLLELAMHFLKNISLAEEVVADTFLKLWEKRETLSIQQSPKAYLLRAIKNASLNMLKKEQYSFRQAASKEETDSHNPESIIQYNQLFQQVDQLISEMPTQRQLVFRLNRLDGLRYKEIAELLDISVETVQKHMTQAVKFMSLHKAKITAMVHHLFALTTFAGLFC</sequence>
<dbReference type="InterPro" id="IPR036388">
    <property type="entry name" value="WH-like_DNA-bd_sf"/>
</dbReference>
<dbReference type="Gene3D" id="1.10.1740.10">
    <property type="match status" value="1"/>
</dbReference>
<reference evidence="7" key="2">
    <citation type="journal article" date="2024" name="Antonie Van Leeuwenhoek">
        <title>Roseihalotalea indica gen. nov., sp. nov., a halophilic Bacteroidetes from mesopelagic Southwest Indian Ocean with higher carbohydrate metabolic potential.</title>
        <authorList>
            <person name="Chen B."/>
            <person name="Zhang M."/>
            <person name="Lin D."/>
            <person name="Ye J."/>
            <person name="Tang K."/>
        </authorList>
    </citation>
    <scope>NUCLEOTIDE SEQUENCE</scope>
    <source>
        <strain evidence="7">TK19036</strain>
    </source>
</reference>